<dbReference type="Proteomes" id="UP000186559">
    <property type="component" value="Chromosome"/>
</dbReference>
<dbReference type="AlphaFoldDB" id="A0A1U7D928"/>
<evidence type="ECO:0000313" key="2">
    <source>
        <dbReference type="EMBL" id="APX24639.1"/>
    </source>
</evidence>
<name>A0A1U7D928_9RHOB</name>
<protein>
    <submittedName>
        <fullName evidence="2">Uncharacterized protein</fullName>
    </submittedName>
</protein>
<accession>A0A1U7D928</accession>
<gene>
    <name evidence="2" type="ORF">Ga0080559_TMP3843</name>
</gene>
<evidence type="ECO:0000256" key="1">
    <source>
        <dbReference type="SAM" id="MobiDB-lite"/>
    </source>
</evidence>
<dbReference type="RefSeq" id="WP_076624450.1">
    <property type="nucleotide sequence ID" value="NZ_BMEW01000001.1"/>
</dbReference>
<reference evidence="2 3" key="1">
    <citation type="submission" date="2016-03" db="EMBL/GenBank/DDBJ databases">
        <title>Deep-sea bacteria in the southern Pacific.</title>
        <authorList>
            <person name="Tang K."/>
        </authorList>
    </citation>
    <scope>NUCLEOTIDE SEQUENCE [LARGE SCALE GENOMIC DNA]</scope>
    <source>
        <strain evidence="2 3">JLT2016</strain>
    </source>
</reference>
<organism evidence="2 3">
    <name type="scientific">Salipiger profundus</name>
    <dbReference type="NCBI Taxonomy" id="1229727"/>
    <lineage>
        <taxon>Bacteria</taxon>
        <taxon>Pseudomonadati</taxon>
        <taxon>Pseudomonadota</taxon>
        <taxon>Alphaproteobacteria</taxon>
        <taxon>Rhodobacterales</taxon>
        <taxon>Roseobacteraceae</taxon>
        <taxon>Salipiger</taxon>
    </lineage>
</organism>
<evidence type="ECO:0000313" key="3">
    <source>
        <dbReference type="Proteomes" id="UP000186559"/>
    </source>
</evidence>
<dbReference type="OrthoDB" id="7929427at2"/>
<keyword evidence="3" id="KW-1185">Reference proteome</keyword>
<proteinExistence type="predicted"/>
<dbReference type="STRING" id="1229727.Ga0080559_TMP3843"/>
<sequence>MSAIDWLNGQGGGNAPLVLRPDPLFQGPRPAAPRDEPPVASSGTRPEVDVSPLGGPVPDAVGLLPTSVTGLPRGLWQNSEAETIAPLLTEVEPAVPALWALLYTLLLAEADAPRGSGEDATLLLARLDRLRAEGAVDPALALLERAGGDSSPALFERWFDLSLLSGNGTEPCEALKAQPDLSDDLPTRIYCDARLGDWDHAVTVLGTARALGRINGRDVELLTRYLEPSLVDGADPVPPPAQPTPLQFRLFEMVGEALPTQPLPPAFAAADLSGNSGWRAQLLAAERLARHGALEPNRLLGYYSDRRAAASGGVWDRVAAVQKFDSALDGGRADLVGPALLEVWPQMRSAGLLVPLAELFGTRLAEIELDDRAQALAQKAALLSTDYETAARALDAPSGRLATTAAIARGDVPDPMPDTAIEAAVARAWDDPSPPPALARLLQQGKLGEAILRAMALFSFGAAGNHANLTEALATLRAVGLEDTARRAAIQLLILDDEGALR</sequence>
<dbReference type="EMBL" id="CP014796">
    <property type="protein sequence ID" value="APX24639.1"/>
    <property type="molecule type" value="Genomic_DNA"/>
</dbReference>
<dbReference type="KEGG" id="tpro:Ga0080559_TMP3843"/>
<feature type="region of interest" description="Disordered" evidence="1">
    <location>
        <begin position="1"/>
        <end position="55"/>
    </location>
</feature>